<dbReference type="Proteomes" id="UP000198609">
    <property type="component" value="Unassembled WGS sequence"/>
</dbReference>
<organism evidence="1 2">
    <name type="scientific">Streptomyces melanosporofaciens</name>
    <dbReference type="NCBI Taxonomy" id="67327"/>
    <lineage>
        <taxon>Bacteria</taxon>
        <taxon>Bacillati</taxon>
        <taxon>Actinomycetota</taxon>
        <taxon>Actinomycetes</taxon>
        <taxon>Kitasatosporales</taxon>
        <taxon>Streptomycetaceae</taxon>
        <taxon>Streptomyces</taxon>
        <taxon>Streptomyces violaceusniger group</taxon>
    </lineage>
</organism>
<keyword evidence="2" id="KW-1185">Reference proteome</keyword>
<dbReference type="AlphaFoldDB" id="A0A1H4VSZ5"/>
<dbReference type="EMBL" id="FNST01000002">
    <property type="protein sequence ID" value="SEC84093.1"/>
    <property type="molecule type" value="Genomic_DNA"/>
</dbReference>
<evidence type="ECO:0000313" key="1">
    <source>
        <dbReference type="EMBL" id="SEC84093.1"/>
    </source>
</evidence>
<evidence type="ECO:0000313" key="2">
    <source>
        <dbReference type="Proteomes" id="UP000198609"/>
    </source>
</evidence>
<reference evidence="2" key="1">
    <citation type="submission" date="2016-10" db="EMBL/GenBank/DDBJ databases">
        <authorList>
            <person name="Varghese N."/>
            <person name="Submissions S."/>
        </authorList>
    </citation>
    <scope>NUCLEOTIDE SEQUENCE [LARGE SCALE GENOMIC DNA]</scope>
    <source>
        <strain evidence="2">DSM 40318</strain>
    </source>
</reference>
<accession>A0A1H4VSZ5</accession>
<gene>
    <name evidence="1" type="ORF">SAMN04490356_5747</name>
</gene>
<proteinExistence type="predicted"/>
<sequence length="49" mass="5201">MKTYGIALITPVLLDTSPQAKAQTGFAATDFTIDWETEKATCPAGHTST</sequence>
<protein>
    <submittedName>
        <fullName evidence="1">Uncharacterized protein</fullName>
    </submittedName>
</protein>
<name>A0A1H4VSZ5_STRMJ</name>